<dbReference type="PANTHER" id="PTHR46666:SF2">
    <property type="entry name" value="60S RIBOSOMAL L18A-LIKE PROTEIN"/>
    <property type="match status" value="1"/>
</dbReference>
<evidence type="ECO:0008006" key="4">
    <source>
        <dbReference type="Google" id="ProtNLM"/>
    </source>
</evidence>
<accession>A0AAV8TID8</accession>
<proteinExistence type="predicted"/>
<organism evidence="2 3">
    <name type="scientific">Erythroxylum novogranatense</name>
    <dbReference type="NCBI Taxonomy" id="1862640"/>
    <lineage>
        <taxon>Eukaryota</taxon>
        <taxon>Viridiplantae</taxon>
        <taxon>Streptophyta</taxon>
        <taxon>Embryophyta</taxon>
        <taxon>Tracheophyta</taxon>
        <taxon>Spermatophyta</taxon>
        <taxon>Magnoliopsida</taxon>
        <taxon>eudicotyledons</taxon>
        <taxon>Gunneridae</taxon>
        <taxon>Pentapetalae</taxon>
        <taxon>rosids</taxon>
        <taxon>fabids</taxon>
        <taxon>Malpighiales</taxon>
        <taxon>Erythroxylaceae</taxon>
        <taxon>Erythroxylum</taxon>
    </lineage>
</organism>
<keyword evidence="1" id="KW-1133">Transmembrane helix</keyword>
<comment type="caution">
    <text evidence="2">The sequence shown here is derived from an EMBL/GenBank/DDBJ whole genome shotgun (WGS) entry which is preliminary data.</text>
</comment>
<protein>
    <recommendedName>
        <fullName evidence="4">Ribosomal protein L18ae family</fullName>
    </recommendedName>
</protein>
<keyword evidence="3" id="KW-1185">Reference proteome</keyword>
<reference evidence="2 3" key="1">
    <citation type="submission" date="2021-09" db="EMBL/GenBank/DDBJ databases">
        <title>Genomic insights and catalytic innovation underlie evolution of tropane alkaloids biosynthesis.</title>
        <authorList>
            <person name="Wang Y.-J."/>
            <person name="Tian T."/>
            <person name="Huang J.-P."/>
            <person name="Huang S.-X."/>
        </authorList>
    </citation>
    <scope>NUCLEOTIDE SEQUENCE [LARGE SCALE GENOMIC DNA]</scope>
    <source>
        <strain evidence="2">KIB-2018</strain>
        <tissue evidence="2">Leaf</tissue>
    </source>
</reference>
<keyword evidence="1" id="KW-0812">Transmembrane</keyword>
<gene>
    <name evidence="2" type="ORF">K2173_004511</name>
</gene>
<dbReference type="PANTHER" id="PTHR46666">
    <property type="entry name" value="60S RIBOSOMAL L18A-LIKE PROTEIN"/>
    <property type="match status" value="1"/>
</dbReference>
<keyword evidence="1" id="KW-0472">Membrane</keyword>
<evidence type="ECO:0000313" key="2">
    <source>
        <dbReference type="EMBL" id="KAJ8766687.1"/>
    </source>
</evidence>
<feature type="transmembrane region" description="Helical" evidence="1">
    <location>
        <begin position="116"/>
        <end position="140"/>
    </location>
</feature>
<dbReference type="Proteomes" id="UP001159364">
    <property type="component" value="Linkage Group LG04"/>
</dbReference>
<evidence type="ECO:0000313" key="3">
    <source>
        <dbReference type="Proteomes" id="UP001159364"/>
    </source>
</evidence>
<sequence length="141" mass="15602">MDPNAVEDKGILKSGLELAKSITDKHVDLLRPATGYYSAIKGHAAGAAERDKAKYTLIRDPEDLQQGIYDKPLPCFGCGIGWFSFLTGFIFPLIWYFATILYFGNYYRKDPRERSGLAASAIAAIACSVLLLVLVAYYLLI</sequence>
<name>A0AAV8TID8_9ROSI</name>
<dbReference type="EMBL" id="JAIWQS010000004">
    <property type="protein sequence ID" value="KAJ8766687.1"/>
    <property type="molecule type" value="Genomic_DNA"/>
</dbReference>
<dbReference type="AlphaFoldDB" id="A0AAV8TID8"/>
<evidence type="ECO:0000256" key="1">
    <source>
        <dbReference type="SAM" id="Phobius"/>
    </source>
</evidence>
<feature type="transmembrane region" description="Helical" evidence="1">
    <location>
        <begin position="80"/>
        <end position="104"/>
    </location>
</feature>